<proteinExistence type="predicted"/>
<gene>
    <name evidence="1" type="ORF">Tci_884774</name>
</gene>
<dbReference type="AlphaFoldDB" id="A0A699TPX5"/>
<sequence length="91" mass="10439">MLAPDKDVSVTEGSFETTTERYMENYKNVSQYIHDQLNVEAKAVQIILTGIDNDIYSTVDAYSNACEMWKAIERLKKGESINVQDHETNLY</sequence>
<comment type="caution">
    <text evidence="1">The sequence shown here is derived from an EMBL/GenBank/DDBJ whole genome shotgun (WGS) entry which is preliminary data.</text>
</comment>
<accession>A0A699TPX5</accession>
<dbReference type="EMBL" id="BKCJ011268154">
    <property type="protein sequence ID" value="GFD12805.1"/>
    <property type="molecule type" value="Genomic_DNA"/>
</dbReference>
<organism evidence="1">
    <name type="scientific">Tanacetum cinerariifolium</name>
    <name type="common">Dalmatian daisy</name>
    <name type="synonym">Chrysanthemum cinerariifolium</name>
    <dbReference type="NCBI Taxonomy" id="118510"/>
    <lineage>
        <taxon>Eukaryota</taxon>
        <taxon>Viridiplantae</taxon>
        <taxon>Streptophyta</taxon>
        <taxon>Embryophyta</taxon>
        <taxon>Tracheophyta</taxon>
        <taxon>Spermatophyta</taxon>
        <taxon>Magnoliopsida</taxon>
        <taxon>eudicotyledons</taxon>
        <taxon>Gunneridae</taxon>
        <taxon>Pentapetalae</taxon>
        <taxon>asterids</taxon>
        <taxon>campanulids</taxon>
        <taxon>Asterales</taxon>
        <taxon>Asteraceae</taxon>
        <taxon>Asteroideae</taxon>
        <taxon>Anthemideae</taxon>
        <taxon>Anthemidinae</taxon>
        <taxon>Tanacetum</taxon>
    </lineage>
</organism>
<evidence type="ECO:0000313" key="1">
    <source>
        <dbReference type="EMBL" id="GFD12805.1"/>
    </source>
</evidence>
<reference evidence="1" key="1">
    <citation type="journal article" date="2019" name="Sci. Rep.">
        <title>Draft genome of Tanacetum cinerariifolium, the natural source of mosquito coil.</title>
        <authorList>
            <person name="Yamashiro T."/>
            <person name="Shiraishi A."/>
            <person name="Satake H."/>
            <person name="Nakayama K."/>
        </authorList>
    </citation>
    <scope>NUCLEOTIDE SEQUENCE</scope>
</reference>
<name>A0A699TPX5_TANCI</name>
<protein>
    <submittedName>
        <fullName evidence="1">Uncharacterized protein</fullName>
    </submittedName>
</protein>